<sequence>MRKLHKIAIAVALATSLAACNSPQSTPNAAALPAGISLVADQSQTTGLAIPHKKYKLANGLTVIVHEDSSDPLVHVDVTYHVGSAREEAGKSGFAHFFEHMMFQGSENVDDEEHFKIITEAGGNMNGTTNSDRTNYFQTVPVNQLEKVLWLESDRMGFLLDAVTEKKFEVQRETVKNERGQRVDNQPYGRLYERVSQALYPDLHPYSWPVIGWMDDLNRANVNDVKAFFLRWYGPNNATLTIGGAVKADDVLPLVQQYFGSIPVGPEVTPAPKELLMLSEDRYISMEDNVHLPLLYVTYPTVYAWHQDEAALDILSEILGGGNNSLLYKNLVKNQTAVQAQVSHRCMELSCSFTLLALPHPASGKNLADIEKVIRDSLLEFEQRGVTDDDLNKVKAKMEAANIFGLQSVQGKVSQLAYSETFFGQPDQVADDIARYNAVTKADVLRVYNQYIKGKHAVLMSVVPKGQTAMIARADNFKPVAHDFGGPSTTKAEDLQARRAVDNFDRNVQPKASVNPAVELPATWRTDLSNGIAILGAQTTETPTTSLLLKIPSGQYYETPDKVGISSMVASLMNESTKNYSTEQMSLALEKLGSSISFGAEAEYLTVFVSSLTKNLPATLALLEEKLLNPAFNAQDFNRVQQQTLQGLQNSEKNAGFLAQQAYRKLMYGNHIMGYNGQGTLATVSKLTAADLQAYYQQNFKPAGSQLIVVSDITQAAVQPLLSKTLQQWQGQAPALKVATPTAVAKAGTIYLVDKPDAPQSEIRIGKRSITEDITGEFYRAGLMNFVLGGNFNSRINLNLREEKGYTYGAFSGFGADKVAGVYTAQAAVRADATAASLQEFLKEIDRYQQQGITDDELNFMRQAINQADALEYETPNAKLGFMAQILEHKLSPDFVKERNQIVASISKEEINALAKKHLNSKDMSIVVVGDAKKLRPELQALGFAVEDYQL</sequence>
<feature type="signal peptide" evidence="2">
    <location>
        <begin position="1"/>
        <end position="21"/>
    </location>
</feature>
<dbReference type="AlphaFoldDB" id="A0A437QIZ2"/>
<dbReference type="Proteomes" id="UP000283077">
    <property type="component" value="Unassembled WGS sequence"/>
</dbReference>
<evidence type="ECO:0000313" key="5">
    <source>
        <dbReference type="EMBL" id="RVU34517.1"/>
    </source>
</evidence>
<evidence type="ECO:0000256" key="1">
    <source>
        <dbReference type="ARBA" id="ARBA00007261"/>
    </source>
</evidence>
<proteinExistence type="inferred from homology"/>
<name>A0A437QIZ2_9GAMM</name>
<dbReference type="InterPro" id="IPR011765">
    <property type="entry name" value="Pept_M16_N"/>
</dbReference>
<comment type="caution">
    <text evidence="5">The sequence shown here is derived from an EMBL/GenBank/DDBJ whole genome shotgun (WGS) entry which is preliminary data.</text>
</comment>
<dbReference type="Pfam" id="PF00675">
    <property type="entry name" value="Peptidase_M16"/>
    <property type="match status" value="2"/>
</dbReference>
<dbReference type="GO" id="GO:0046872">
    <property type="term" value="F:metal ion binding"/>
    <property type="evidence" value="ECO:0007669"/>
    <property type="project" value="InterPro"/>
</dbReference>
<dbReference type="EMBL" id="SACS01000017">
    <property type="protein sequence ID" value="RVU34517.1"/>
    <property type="molecule type" value="Genomic_DNA"/>
</dbReference>
<accession>A0A437QIZ2</accession>
<feature type="domain" description="Peptidase M16 C-terminal" evidence="4">
    <location>
        <begin position="221"/>
        <end position="397"/>
    </location>
</feature>
<dbReference type="PROSITE" id="PS51257">
    <property type="entry name" value="PROKAR_LIPOPROTEIN"/>
    <property type="match status" value="1"/>
</dbReference>
<comment type="similarity">
    <text evidence="1">Belongs to the peptidase M16 family.</text>
</comment>
<dbReference type="Gene3D" id="3.30.830.10">
    <property type="entry name" value="Metalloenzyme, LuxS/M16 peptidase-like"/>
    <property type="match status" value="4"/>
</dbReference>
<dbReference type="PANTHER" id="PTHR11851">
    <property type="entry name" value="METALLOPROTEASE"/>
    <property type="match status" value="1"/>
</dbReference>
<reference evidence="5 6" key="1">
    <citation type="submission" date="2019-01" db="EMBL/GenBank/DDBJ databases">
        <authorList>
            <person name="Chen W.-M."/>
        </authorList>
    </citation>
    <scope>NUCLEOTIDE SEQUENCE [LARGE SCALE GENOMIC DNA]</scope>
    <source>
        <strain evidence="5 6">KYPC3</strain>
    </source>
</reference>
<evidence type="ECO:0000313" key="6">
    <source>
        <dbReference type="Proteomes" id="UP000283077"/>
    </source>
</evidence>
<dbReference type="Pfam" id="PF05193">
    <property type="entry name" value="Peptidase_M16_C"/>
    <property type="match status" value="2"/>
</dbReference>
<evidence type="ECO:0000256" key="2">
    <source>
        <dbReference type="SAM" id="SignalP"/>
    </source>
</evidence>
<dbReference type="RefSeq" id="WP_127700116.1">
    <property type="nucleotide sequence ID" value="NZ_SACS01000017.1"/>
</dbReference>
<feature type="domain" description="Peptidase M16 C-terminal" evidence="4">
    <location>
        <begin position="686"/>
        <end position="863"/>
    </location>
</feature>
<organism evidence="5 6">
    <name type="scientific">Rheinheimera riviphila</name>
    <dbReference type="NCBI Taxonomy" id="1834037"/>
    <lineage>
        <taxon>Bacteria</taxon>
        <taxon>Pseudomonadati</taxon>
        <taxon>Pseudomonadota</taxon>
        <taxon>Gammaproteobacteria</taxon>
        <taxon>Chromatiales</taxon>
        <taxon>Chromatiaceae</taxon>
        <taxon>Rheinheimera</taxon>
    </lineage>
</organism>
<feature type="chain" id="PRO_5019042044" evidence="2">
    <location>
        <begin position="22"/>
        <end position="951"/>
    </location>
</feature>
<dbReference type="InterPro" id="IPR007863">
    <property type="entry name" value="Peptidase_M16_C"/>
</dbReference>
<dbReference type="PANTHER" id="PTHR11851:SF49">
    <property type="entry name" value="MITOCHONDRIAL-PROCESSING PEPTIDASE SUBUNIT ALPHA"/>
    <property type="match status" value="1"/>
</dbReference>
<keyword evidence="2" id="KW-0732">Signal</keyword>
<dbReference type="OrthoDB" id="9811314at2"/>
<feature type="domain" description="Peptidase M16 N-terminal" evidence="3">
    <location>
        <begin position="63"/>
        <end position="200"/>
    </location>
</feature>
<keyword evidence="6" id="KW-1185">Reference proteome</keyword>
<dbReference type="InterPro" id="IPR050361">
    <property type="entry name" value="MPP/UQCRC_Complex"/>
</dbReference>
<feature type="domain" description="Peptidase M16 N-terminal" evidence="3">
    <location>
        <begin position="538"/>
        <end position="674"/>
    </location>
</feature>
<dbReference type="InterPro" id="IPR011249">
    <property type="entry name" value="Metalloenz_LuxS/M16"/>
</dbReference>
<dbReference type="SUPFAM" id="SSF63411">
    <property type="entry name" value="LuxS/MPP-like metallohydrolase"/>
    <property type="match status" value="4"/>
</dbReference>
<evidence type="ECO:0000259" key="4">
    <source>
        <dbReference type="Pfam" id="PF05193"/>
    </source>
</evidence>
<evidence type="ECO:0000259" key="3">
    <source>
        <dbReference type="Pfam" id="PF00675"/>
    </source>
</evidence>
<gene>
    <name evidence="5" type="ORF">EOE67_14820</name>
</gene>
<protein>
    <submittedName>
        <fullName evidence="5">Insulinase family protein</fullName>
    </submittedName>
</protein>